<sequence length="331" mass="37619">MGFFMLLPIVLPTVTKIIGLIPFDKLEKTLPINMPGHVNVEILVGLDGAGPHLPADHKPLSEAGGHVPRFSAWDTVGNPIGFYAPWDHERIEDGTFKTVHFDVKAQQPAYLRISGKENAICLAMLKLAWGPNRQGFVWTGDWAEICNKEWYYSNVFMEAHPLKCTWLDQNDNRKQKAISLYIPDFFTDDNKKTPDKDLFCKDTPTQRFITSWGRPSKYPAGILRWTRGSRAKDKKPKVKRSQALHNMVKSSIKEHSARVLCESPSSVGPDLVSLEEGTFCDMETRQVYDLCANEDSVDCFDVETRKIRASEAGIKKRGEPLYKEYSQVLEW</sequence>
<comment type="caution">
    <text evidence="2">The sequence shown here is derived from an EMBL/GenBank/DDBJ whole genome shotgun (WGS) entry which is preliminary data.</text>
</comment>
<feature type="chain" id="PRO_5035465294" evidence="1">
    <location>
        <begin position="20"/>
        <end position="331"/>
    </location>
</feature>
<keyword evidence="1" id="KW-0732">Signal</keyword>
<reference evidence="2" key="1">
    <citation type="journal article" date="2021" name="Nat. Commun.">
        <title>Genetic determinants of endophytism in the Arabidopsis root mycobiome.</title>
        <authorList>
            <person name="Mesny F."/>
            <person name="Miyauchi S."/>
            <person name="Thiergart T."/>
            <person name="Pickel B."/>
            <person name="Atanasova L."/>
            <person name="Karlsson M."/>
            <person name="Huettel B."/>
            <person name="Barry K.W."/>
            <person name="Haridas S."/>
            <person name="Chen C."/>
            <person name="Bauer D."/>
            <person name="Andreopoulos W."/>
            <person name="Pangilinan J."/>
            <person name="LaButti K."/>
            <person name="Riley R."/>
            <person name="Lipzen A."/>
            <person name="Clum A."/>
            <person name="Drula E."/>
            <person name="Henrissat B."/>
            <person name="Kohler A."/>
            <person name="Grigoriev I.V."/>
            <person name="Martin F.M."/>
            <person name="Hacquard S."/>
        </authorList>
    </citation>
    <scope>NUCLEOTIDE SEQUENCE</scope>
    <source>
        <strain evidence="2">MPI-CAGE-AT-0016</strain>
    </source>
</reference>
<dbReference type="Proteomes" id="UP000813385">
    <property type="component" value="Unassembled WGS sequence"/>
</dbReference>
<evidence type="ECO:0000313" key="2">
    <source>
        <dbReference type="EMBL" id="KAH7349384.1"/>
    </source>
</evidence>
<organism evidence="2 3">
    <name type="scientific">Plectosphaerella cucumerina</name>
    <dbReference type="NCBI Taxonomy" id="40658"/>
    <lineage>
        <taxon>Eukaryota</taxon>
        <taxon>Fungi</taxon>
        <taxon>Dikarya</taxon>
        <taxon>Ascomycota</taxon>
        <taxon>Pezizomycotina</taxon>
        <taxon>Sordariomycetes</taxon>
        <taxon>Hypocreomycetidae</taxon>
        <taxon>Glomerellales</taxon>
        <taxon>Plectosphaerellaceae</taxon>
        <taxon>Plectosphaerella</taxon>
    </lineage>
</organism>
<dbReference type="AlphaFoldDB" id="A0A8K0WZN4"/>
<feature type="signal peptide" evidence="1">
    <location>
        <begin position="1"/>
        <end position="19"/>
    </location>
</feature>
<keyword evidence="3" id="KW-1185">Reference proteome</keyword>
<proteinExistence type="predicted"/>
<protein>
    <submittedName>
        <fullName evidence="2">Uncharacterized protein</fullName>
    </submittedName>
</protein>
<dbReference type="EMBL" id="JAGPXD010000006">
    <property type="protein sequence ID" value="KAH7349384.1"/>
    <property type="molecule type" value="Genomic_DNA"/>
</dbReference>
<evidence type="ECO:0000256" key="1">
    <source>
        <dbReference type="SAM" id="SignalP"/>
    </source>
</evidence>
<evidence type="ECO:0000313" key="3">
    <source>
        <dbReference type="Proteomes" id="UP000813385"/>
    </source>
</evidence>
<gene>
    <name evidence="2" type="ORF">B0T11DRAFT_130445</name>
</gene>
<dbReference type="OrthoDB" id="5365129at2759"/>
<name>A0A8K0WZN4_9PEZI</name>
<accession>A0A8K0WZN4</accession>